<feature type="domain" description="Fe2OG dioxygenase" evidence="2">
    <location>
        <begin position="102"/>
        <end position="211"/>
    </location>
</feature>
<keyword evidence="1" id="KW-0560">Oxidoreductase</keyword>
<evidence type="ECO:0000313" key="4">
    <source>
        <dbReference type="Proteomes" id="UP000467840"/>
    </source>
</evidence>
<dbReference type="AlphaFoldDB" id="A0A6A6LWY8"/>
<dbReference type="GO" id="GO:0016491">
    <property type="term" value="F:oxidoreductase activity"/>
    <property type="evidence" value="ECO:0007669"/>
    <property type="project" value="UniProtKB-KW"/>
</dbReference>
<dbReference type="Proteomes" id="UP000467840">
    <property type="component" value="Chromosome 16"/>
</dbReference>
<reference evidence="3 4" key="1">
    <citation type="journal article" date="2020" name="Mol. Plant">
        <title>The Chromosome-Based Rubber Tree Genome Provides New Insights into Spurge Genome Evolution and Rubber Biosynthesis.</title>
        <authorList>
            <person name="Liu J."/>
            <person name="Shi C."/>
            <person name="Shi C.C."/>
            <person name="Li W."/>
            <person name="Zhang Q.J."/>
            <person name="Zhang Y."/>
            <person name="Li K."/>
            <person name="Lu H.F."/>
            <person name="Shi C."/>
            <person name="Zhu S.T."/>
            <person name="Xiao Z.Y."/>
            <person name="Nan H."/>
            <person name="Yue Y."/>
            <person name="Zhu X.G."/>
            <person name="Wu Y."/>
            <person name="Hong X.N."/>
            <person name="Fan G.Y."/>
            <person name="Tong Y."/>
            <person name="Zhang D."/>
            <person name="Mao C.L."/>
            <person name="Liu Y.L."/>
            <person name="Hao S.J."/>
            <person name="Liu W.Q."/>
            <person name="Lv M.Q."/>
            <person name="Zhang H.B."/>
            <person name="Liu Y."/>
            <person name="Hu-Tang G.R."/>
            <person name="Wang J.P."/>
            <person name="Wang J.H."/>
            <person name="Sun Y.H."/>
            <person name="Ni S.B."/>
            <person name="Chen W.B."/>
            <person name="Zhang X.C."/>
            <person name="Jiao Y.N."/>
            <person name="Eichler E.E."/>
            <person name="Li G.H."/>
            <person name="Liu X."/>
            <person name="Gao L.Z."/>
        </authorList>
    </citation>
    <scope>NUCLEOTIDE SEQUENCE [LARGE SCALE GENOMIC DNA]</scope>
    <source>
        <strain evidence="4">cv. GT1</strain>
        <tissue evidence="3">Leaf</tissue>
    </source>
</reference>
<dbReference type="InterPro" id="IPR005123">
    <property type="entry name" value="Oxoglu/Fe-dep_dioxygenase_dom"/>
</dbReference>
<dbReference type="PANTHER" id="PTHR47990">
    <property type="entry name" value="2-OXOGLUTARATE (2OG) AND FE(II)-DEPENDENT OXYGENASE SUPERFAMILY PROTEIN-RELATED"/>
    <property type="match status" value="1"/>
</dbReference>
<dbReference type="EMBL" id="JAAGAX010000009">
    <property type="protein sequence ID" value="KAF2304536.1"/>
    <property type="molecule type" value="Genomic_DNA"/>
</dbReference>
<dbReference type="GO" id="GO:0046872">
    <property type="term" value="F:metal ion binding"/>
    <property type="evidence" value="ECO:0007669"/>
    <property type="project" value="UniProtKB-KW"/>
</dbReference>
<keyword evidence="1" id="KW-0479">Metal-binding</keyword>
<evidence type="ECO:0000313" key="3">
    <source>
        <dbReference type="EMBL" id="KAF2304536.1"/>
    </source>
</evidence>
<dbReference type="InterPro" id="IPR044861">
    <property type="entry name" value="IPNS-like_FE2OG_OXY"/>
</dbReference>
<name>A0A6A6LWY8_HEVBR</name>
<proteinExistence type="inferred from homology"/>
<keyword evidence="4" id="KW-1185">Reference proteome</keyword>
<dbReference type="InterPro" id="IPR027443">
    <property type="entry name" value="IPNS-like_sf"/>
</dbReference>
<comment type="caution">
    <text evidence="3">The sequence shown here is derived from an EMBL/GenBank/DDBJ whole genome shotgun (WGS) entry which is preliminary data.</text>
</comment>
<dbReference type="PROSITE" id="PS51471">
    <property type="entry name" value="FE2OG_OXY"/>
    <property type="match status" value="1"/>
</dbReference>
<keyword evidence="1" id="KW-0408">Iron</keyword>
<gene>
    <name evidence="3" type="ORF">GH714_033096</name>
</gene>
<dbReference type="InterPro" id="IPR050231">
    <property type="entry name" value="Iron_ascorbate_oxido_reductase"/>
</dbReference>
<dbReference type="Gene3D" id="2.60.120.330">
    <property type="entry name" value="B-lactam Antibiotic, Isopenicillin N Synthase, Chain"/>
    <property type="match status" value="1"/>
</dbReference>
<protein>
    <recommendedName>
        <fullName evidence="2">Fe2OG dioxygenase domain-containing protein</fullName>
    </recommendedName>
</protein>
<organism evidence="3 4">
    <name type="scientific">Hevea brasiliensis</name>
    <name type="common">Para rubber tree</name>
    <name type="synonym">Siphonia brasiliensis</name>
    <dbReference type="NCBI Taxonomy" id="3981"/>
    <lineage>
        <taxon>Eukaryota</taxon>
        <taxon>Viridiplantae</taxon>
        <taxon>Streptophyta</taxon>
        <taxon>Embryophyta</taxon>
        <taxon>Tracheophyta</taxon>
        <taxon>Spermatophyta</taxon>
        <taxon>Magnoliopsida</taxon>
        <taxon>eudicotyledons</taxon>
        <taxon>Gunneridae</taxon>
        <taxon>Pentapetalae</taxon>
        <taxon>rosids</taxon>
        <taxon>fabids</taxon>
        <taxon>Malpighiales</taxon>
        <taxon>Euphorbiaceae</taxon>
        <taxon>Crotonoideae</taxon>
        <taxon>Micrandreae</taxon>
        <taxon>Hevea</taxon>
    </lineage>
</organism>
<sequence length="259" mass="29059">MFMGIKALFDLPQETKTKYVNPKPYRSYSGKSPVVPFYESFGLDNAQKLEALKLLLISCGQKGTQRDYSCGELGDAGAEFCGAENDFESFGMEKYYASHIQDSTSLFRVMRYIARPSGDSDTVDDDDKAIALRAHTDKNAITILCQNEVQGLEVQTKDGNWAQVMVPRDALVVIVGEALKVWSNGRLQAARHRVVVRGDKDRYSCGLFSMPKEETMIEVPSELVDKEHPLLYRPFIFADYISYYASKLSDDALEIFAGI</sequence>
<comment type="similarity">
    <text evidence="1">Belongs to the iron/ascorbate-dependent oxidoreductase family.</text>
</comment>
<accession>A0A6A6LWY8</accession>
<dbReference type="Pfam" id="PF03171">
    <property type="entry name" value="2OG-FeII_Oxy"/>
    <property type="match status" value="1"/>
</dbReference>
<dbReference type="SUPFAM" id="SSF51197">
    <property type="entry name" value="Clavaminate synthase-like"/>
    <property type="match status" value="1"/>
</dbReference>
<evidence type="ECO:0000256" key="1">
    <source>
        <dbReference type="RuleBase" id="RU003682"/>
    </source>
</evidence>
<evidence type="ECO:0000259" key="2">
    <source>
        <dbReference type="PROSITE" id="PS51471"/>
    </source>
</evidence>